<comment type="subcellular location">
    <subcellularLocation>
        <location evidence="1">Membrane</location>
        <topology evidence="1">Multi-pass membrane protein</topology>
    </subcellularLocation>
</comment>
<sequence>MNSTNSSVSNTTTSPEVGIIPLSAYIVPVVFSFIFLVGVVGNSLVIFIILRHRAMRTTPNIFIGSLALGDLLLLLVSVPFYGMIYTHYDWPYGEFLCKVKGFLLTQSLGVSVFMLTVLAVNRYITTMIPNRQQQSPRRTLLTAAAVWILVSAVALWEGYLRHVTTHYLPDRPPLRICHSLVQSTLERPSGPCVRVCIRFAVFFLIPLLIIGVLYALMARRLWSGHLDLQMQPFASQTSIESGRKISIIVLSMAVIFTICWLPRHSYMIWFHCPSHGDYNLFWHVLKITSYCLCFINSCVNPVLLYLISARFRRHFNFYFGCRWRSERLEDLHSPDNDSTGTTTAM</sequence>
<reference evidence="10 12" key="2">
    <citation type="journal article" date="2013" name="Nature">
        <title>Insights into bilaterian evolution from three spiralian genomes.</title>
        <authorList>
            <person name="Simakov O."/>
            <person name="Marletaz F."/>
            <person name="Cho S.J."/>
            <person name="Edsinger-Gonzales E."/>
            <person name="Havlak P."/>
            <person name="Hellsten U."/>
            <person name="Kuo D.H."/>
            <person name="Larsson T."/>
            <person name="Lv J."/>
            <person name="Arendt D."/>
            <person name="Savage R."/>
            <person name="Osoegawa K."/>
            <person name="de Jong P."/>
            <person name="Grimwood J."/>
            <person name="Chapman J.A."/>
            <person name="Shapiro H."/>
            <person name="Aerts A."/>
            <person name="Otillar R.P."/>
            <person name="Terry A.Y."/>
            <person name="Boore J.L."/>
            <person name="Grigoriev I.V."/>
            <person name="Lindberg D.R."/>
            <person name="Seaver E.C."/>
            <person name="Weisblat D.A."/>
            <person name="Putnam N.H."/>
            <person name="Rokhsar D.S."/>
        </authorList>
    </citation>
    <scope>NUCLEOTIDE SEQUENCE</scope>
    <source>
        <strain evidence="10 12">I ESC-2004</strain>
    </source>
</reference>
<reference evidence="11" key="3">
    <citation type="submission" date="2015-06" db="UniProtKB">
        <authorList>
            <consortium name="EnsemblMetazoa"/>
        </authorList>
    </citation>
    <scope>IDENTIFICATION</scope>
</reference>
<keyword evidence="6" id="KW-0675">Receptor</keyword>
<evidence type="ECO:0000313" key="10">
    <source>
        <dbReference type="EMBL" id="ELT97061.1"/>
    </source>
</evidence>
<accession>R7U071</accession>
<feature type="transmembrane region" description="Helical" evidence="8">
    <location>
        <begin position="25"/>
        <end position="49"/>
    </location>
</feature>
<dbReference type="Pfam" id="PF00001">
    <property type="entry name" value="7tm_1"/>
    <property type="match status" value="1"/>
</dbReference>
<dbReference type="InterPro" id="IPR000276">
    <property type="entry name" value="GPCR_Rhodpsn"/>
</dbReference>
<dbReference type="EMBL" id="KB308668">
    <property type="protein sequence ID" value="ELT97061.1"/>
    <property type="molecule type" value="Genomic_DNA"/>
</dbReference>
<evidence type="ECO:0000256" key="4">
    <source>
        <dbReference type="ARBA" id="ARBA00023040"/>
    </source>
</evidence>
<proteinExistence type="predicted"/>
<evidence type="ECO:0000313" key="12">
    <source>
        <dbReference type="Proteomes" id="UP000014760"/>
    </source>
</evidence>
<evidence type="ECO:0000256" key="7">
    <source>
        <dbReference type="ARBA" id="ARBA00023224"/>
    </source>
</evidence>
<keyword evidence="12" id="KW-1185">Reference proteome</keyword>
<dbReference type="InterPro" id="IPR017452">
    <property type="entry name" value="GPCR_Rhodpsn_7TM"/>
</dbReference>
<dbReference type="PANTHER" id="PTHR45695">
    <property type="entry name" value="LEUCOKININ RECEPTOR-RELATED"/>
    <property type="match status" value="1"/>
</dbReference>
<dbReference type="SUPFAM" id="SSF81321">
    <property type="entry name" value="Family A G protein-coupled receptor-like"/>
    <property type="match status" value="1"/>
</dbReference>
<protein>
    <recommendedName>
        <fullName evidence="9">G-protein coupled receptors family 1 profile domain-containing protein</fullName>
    </recommendedName>
</protein>
<name>R7U071_CAPTE</name>
<feature type="transmembrane region" description="Helical" evidence="8">
    <location>
        <begin position="245"/>
        <end position="263"/>
    </location>
</feature>
<dbReference type="Proteomes" id="UP000014760">
    <property type="component" value="Unassembled WGS sequence"/>
</dbReference>
<reference evidence="12" key="1">
    <citation type="submission" date="2012-12" db="EMBL/GenBank/DDBJ databases">
        <authorList>
            <person name="Hellsten U."/>
            <person name="Grimwood J."/>
            <person name="Chapman J.A."/>
            <person name="Shapiro H."/>
            <person name="Aerts A."/>
            <person name="Otillar R.P."/>
            <person name="Terry A.Y."/>
            <person name="Boore J.L."/>
            <person name="Simakov O."/>
            <person name="Marletaz F."/>
            <person name="Cho S.-J."/>
            <person name="Edsinger-Gonzales E."/>
            <person name="Havlak P."/>
            <person name="Kuo D.-H."/>
            <person name="Larsson T."/>
            <person name="Lv J."/>
            <person name="Arendt D."/>
            <person name="Savage R."/>
            <person name="Osoegawa K."/>
            <person name="de Jong P."/>
            <person name="Lindberg D.R."/>
            <person name="Seaver E.C."/>
            <person name="Weisblat D.A."/>
            <person name="Putnam N.H."/>
            <person name="Grigoriev I.V."/>
            <person name="Rokhsar D.S."/>
        </authorList>
    </citation>
    <scope>NUCLEOTIDE SEQUENCE</scope>
    <source>
        <strain evidence="12">I ESC-2004</strain>
    </source>
</reference>
<dbReference type="GO" id="GO:0005886">
    <property type="term" value="C:plasma membrane"/>
    <property type="evidence" value="ECO:0007669"/>
    <property type="project" value="TreeGrafter"/>
</dbReference>
<dbReference type="GO" id="GO:0008188">
    <property type="term" value="F:neuropeptide receptor activity"/>
    <property type="evidence" value="ECO:0007669"/>
    <property type="project" value="TreeGrafter"/>
</dbReference>
<dbReference type="PANTHER" id="PTHR45695:SF26">
    <property type="entry name" value="NEUROPEPTIDE CCHAMIDE-1 RECEPTOR"/>
    <property type="match status" value="1"/>
</dbReference>
<dbReference type="CDD" id="cd15927">
    <property type="entry name" value="7tmA_Bombesin_R-like"/>
    <property type="match status" value="1"/>
</dbReference>
<dbReference type="PROSITE" id="PS50262">
    <property type="entry name" value="G_PROTEIN_RECEP_F1_2"/>
    <property type="match status" value="1"/>
</dbReference>
<feature type="transmembrane region" description="Helical" evidence="8">
    <location>
        <begin position="197"/>
        <end position="216"/>
    </location>
</feature>
<evidence type="ECO:0000259" key="9">
    <source>
        <dbReference type="PROSITE" id="PS50262"/>
    </source>
</evidence>
<dbReference type="OMA" id="RASICEN"/>
<feature type="transmembrane region" description="Helical" evidence="8">
    <location>
        <begin position="283"/>
        <end position="307"/>
    </location>
</feature>
<dbReference type="HOGENOM" id="CLU_009579_6_4_1"/>
<feature type="transmembrane region" description="Helical" evidence="8">
    <location>
        <begin position="101"/>
        <end position="120"/>
    </location>
</feature>
<feature type="domain" description="G-protein coupled receptors family 1 profile" evidence="9">
    <location>
        <begin position="41"/>
        <end position="304"/>
    </location>
</feature>
<organism evidence="10">
    <name type="scientific">Capitella teleta</name>
    <name type="common">Polychaete worm</name>
    <dbReference type="NCBI Taxonomy" id="283909"/>
    <lineage>
        <taxon>Eukaryota</taxon>
        <taxon>Metazoa</taxon>
        <taxon>Spiralia</taxon>
        <taxon>Lophotrochozoa</taxon>
        <taxon>Annelida</taxon>
        <taxon>Polychaeta</taxon>
        <taxon>Sedentaria</taxon>
        <taxon>Scolecida</taxon>
        <taxon>Capitellidae</taxon>
        <taxon>Capitella</taxon>
    </lineage>
</organism>
<keyword evidence="4" id="KW-0297">G-protein coupled receptor</keyword>
<evidence type="ECO:0000313" key="11">
    <source>
        <dbReference type="EnsemblMetazoa" id="CapteP125114"/>
    </source>
</evidence>
<keyword evidence="3 8" id="KW-1133">Transmembrane helix</keyword>
<evidence type="ECO:0000256" key="8">
    <source>
        <dbReference type="SAM" id="Phobius"/>
    </source>
</evidence>
<dbReference type="EnsemblMetazoa" id="CapteT125114">
    <property type="protein sequence ID" value="CapteP125114"/>
    <property type="gene ID" value="CapteG125114"/>
</dbReference>
<evidence type="ECO:0000256" key="5">
    <source>
        <dbReference type="ARBA" id="ARBA00023136"/>
    </source>
</evidence>
<evidence type="ECO:0000256" key="6">
    <source>
        <dbReference type="ARBA" id="ARBA00023170"/>
    </source>
</evidence>
<gene>
    <name evidence="10" type="ORF">CAPTEDRAFT_125114</name>
</gene>
<dbReference type="PRINTS" id="PR00237">
    <property type="entry name" value="GPCRRHODOPSN"/>
</dbReference>
<keyword evidence="5 8" id="KW-0472">Membrane</keyword>
<feature type="transmembrane region" description="Helical" evidence="8">
    <location>
        <begin position="61"/>
        <end position="81"/>
    </location>
</feature>
<keyword evidence="2 8" id="KW-0812">Transmembrane</keyword>
<evidence type="ECO:0000256" key="2">
    <source>
        <dbReference type="ARBA" id="ARBA00022692"/>
    </source>
</evidence>
<dbReference type="STRING" id="283909.R7U071"/>
<dbReference type="EMBL" id="AMQN01011065">
    <property type="status" value="NOT_ANNOTATED_CDS"/>
    <property type="molecule type" value="Genomic_DNA"/>
</dbReference>
<evidence type="ECO:0000256" key="1">
    <source>
        <dbReference type="ARBA" id="ARBA00004141"/>
    </source>
</evidence>
<dbReference type="AlphaFoldDB" id="R7U071"/>
<feature type="transmembrane region" description="Helical" evidence="8">
    <location>
        <begin position="140"/>
        <end position="159"/>
    </location>
</feature>
<keyword evidence="7" id="KW-0807">Transducer</keyword>
<dbReference type="OrthoDB" id="10049706at2759"/>
<dbReference type="Gene3D" id="1.20.1070.10">
    <property type="entry name" value="Rhodopsin 7-helix transmembrane proteins"/>
    <property type="match status" value="1"/>
</dbReference>
<evidence type="ECO:0000256" key="3">
    <source>
        <dbReference type="ARBA" id="ARBA00022989"/>
    </source>
</evidence>